<name>A0A919IEU3_9ACTN</name>
<reference evidence="2" key="1">
    <citation type="submission" date="2021-01" db="EMBL/GenBank/DDBJ databases">
        <title>Whole genome shotgun sequence of Actinoplanes cyaneus NBRC 14990.</title>
        <authorList>
            <person name="Komaki H."/>
            <person name="Tamura T."/>
        </authorList>
    </citation>
    <scope>NUCLEOTIDE SEQUENCE</scope>
    <source>
        <strain evidence="2">NBRC 14990</strain>
    </source>
</reference>
<dbReference type="SUPFAM" id="SSF51735">
    <property type="entry name" value="NAD(P)-binding Rossmann-fold domains"/>
    <property type="match status" value="1"/>
</dbReference>
<sequence>MIYPIVLACERISNPFLMGAQMDVFLTGASGYLGGVITEHLLAAGHHVRALARSERAAERVTALGATAIVGDLATTEVLRAAAERADAVVHAAVDYQNPDMAALETLGLPAMLAGARGKPFVYTSTGLVYPDTAAAATEELPVDEATAAQPYKIAGERIVLGAAGVDGLVLRASLVHGRGGSGLLQGLAAMGRARQVVPYVGDGDQIWSAVHVDDLAELFVHAVEKPRPGRIFNATAADTFRLRDLAAAIAATTGAVAVPVSLEQATATAPALAVLARSVWLDGSRAVAEFGWHPERPVLLEDLSGI</sequence>
<dbReference type="EMBL" id="BOMH01000016">
    <property type="protein sequence ID" value="GID64319.1"/>
    <property type="molecule type" value="Genomic_DNA"/>
</dbReference>
<feature type="domain" description="NAD-dependent epimerase/dehydratase" evidence="1">
    <location>
        <begin position="24"/>
        <end position="234"/>
    </location>
</feature>
<gene>
    <name evidence="2" type="ORF">Acy02nite_22000</name>
</gene>
<dbReference type="PANTHER" id="PTHR48079:SF6">
    <property type="entry name" value="NAD(P)-BINDING DOMAIN-CONTAINING PROTEIN-RELATED"/>
    <property type="match status" value="1"/>
</dbReference>
<dbReference type="InterPro" id="IPR001509">
    <property type="entry name" value="Epimerase_deHydtase"/>
</dbReference>
<dbReference type="GO" id="GO:0005737">
    <property type="term" value="C:cytoplasm"/>
    <property type="evidence" value="ECO:0007669"/>
    <property type="project" value="TreeGrafter"/>
</dbReference>
<organism evidence="2 3">
    <name type="scientific">Actinoplanes cyaneus</name>
    <dbReference type="NCBI Taxonomy" id="52696"/>
    <lineage>
        <taxon>Bacteria</taxon>
        <taxon>Bacillati</taxon>
        <taxon>Actinomycetota</taxon>
        <taxon>Actinomycetes</taxon>
        <taxon>Micromonosporales</taxon>
        <taxon>Micromonosporaceae</taxon>
        <taxon>Actinoplanes</taxon>
    </lineage>
</organism>
<dbReference type="InterPro" id="IPR051783">
    <property type="entry name" value="NAD(P)-dependent_oxidoreduct"/>
</dbReference>
<dbReference type="AlphaFoldDB" id="A0A919IEU3"/>
<dbReference type="Pfam" id="PF01370">
    <property type="entry name" value="Epimerase"/>
    <property type="match status" value="1"/>
</dbReference>
<proteinExistence type="predicted"/>
<protein>
    <recommendedName>
        <fullName evidence="1">NAD-dependent epimerase/dehydratase domain-containing protein</fullName>
    </recommendedName>
</protein>
<keyword evidence="3" id="KW-1185">Reference proteome</keyword>
<accession>A0A919IEU3</accession>
<evidence type="ECO:0000259" key="1">
    <source>
        <dbReference type="Pfam" id="PF01370"/>
    </source>
</evidence>
<comment type="caution">
    <text evidence="2">The sequence shown here is derived from an EMBL/GenBank/DDBJ whole genome shotgun (WGS) entry which is preliminary data.</text>
</comment>
<dbReference type="PANTHER" id="PTHR48079">
    <property type="entry name" value="PROTEIN YEEZ"/>
    <property type="match status" value="1"/>
</dbReference>
<evidence type="ECO:0000313" key="3">
    <source>
        <dbReference type="Proteomes" id="UP000619479"/>
    </source>
</evidence>
<dbReference type="Gene3D" id="3.40.50.720">
    <property type="entry name" value="NAD(P)-binding Rossmann-like Domain"/>
    <property type="match status" value="1"/>
</dbReference>
<dbReference type="Proteomes" id="UP000619479">
    <property type="component" value="Unassembled WGS sequence"/>
</dbReference>
<dbReference type="InterPro" id="IPR036291">
    <property type="entry name" value="NAD(P)-bd_dom_sf"/>
</dbReference>
<dbReference type="GO" id="GO:0004029">
    <property type="term" value="F:aldehyde dehydrogenase (NAD+) activity"/>
    <property type="evidence" value="ECO:0007669"/>
    <property type="project" value="TreeGrafter"/>
</dbReference>
<evidence type="ECO:0000313" key="2">
    <source>
        <dbReference type="EMBL" id="GID64319.1"/>
    </source>
</evidence>